<keyword evidence="1" id="KW-1133">Transmembrane helix</keyword>
<reference evidence="2 3" key="1">
    <citation type="journal article" date="2016" name="Sci. Rep.">
        <title>The Dendrobium catenatum Lindl. genome sequence provides insights into polysaccharide synthase, floral development and adaptive evolution.</title>
        <authorList>
            <person name="Zhang G.Q."/>
            <person name="Xu Q."/>
            <person name="Bian C."/>
            <person name="Tsai W.C."/>
            <person name="Yeh C.M."/>
            <person name="Liu K.W."/>
            <person name="Yoshida K."/>
            <person name="Zhang L.S."/>
            <person name="Chang S.B."/>
            <person name="Chen F."/>
            <person name="Shi Y."/>
            <person name="Su Y.Y."/>
            <person name="Zhang Y.Q."/>
            <person name="Chen L.J."/>
            <person name="Yin Y."/>
            <person name="Lin M."/>
            <person name="Huang H."/>
            <person name="Deng H."/>
            <person name="Wang Z.W."/>
            <person name="Zhu S.L."/>
            <person name="Zhao X."/>
            <person name="Deng C."/>
            <person name="Niu S.C."/>
            <person name="Huang J."/>
            <person name="Wang M."/>
            <person name="Liu G.H."/>
            <person name="Yang H.J."/>
            <person name="Xiao X.J."/>
            <person name="Hsiao Y.Y."/>
            <person name="Wu W.L."/>
            <person name="Chen Y.Y."/>
            <person name="Mitsuda N."/>
            <person name="Ohme-Takagi M."/>
            <person name="Luo Y.B."/>
            <person name="Van de Peer Y."/>
            <person name="Liu Z.J."/>
        </authorList>
    </citation>
    <scope>NUCLEOTIDE SEQUENCE [LARGE SCALE GENOMIC DNA]</scope>
    <source>
        <tissue evidence="2">The whole plant</tissue>
    </source>
</reference>
<keyword evidence="1" id="KW-0472">Membrane</keyword>
<dbReference type="AlphaFoldDB" id="A0A2I0W748"/>
<dbReference type="Proteomes" id="UP000233837">
    <property type="component" value="Unassembled WGS sequence"/>
</dbReference>
<name>A0A2I0W748_9ASPA</name>
<evidence type="ECO:0000313" key="3">
    <source>
        <dbReference type="Proteomes" id="UP000233837"/>
    </source>
</evidence>
<dbReference type="EMBL" id="KZ502877">
    <property type="protein sequence ID" value="PKU71482.1"/>
    <property type="molecule type" value="Genomic_DNA"/>
</dbReference>
<reference evidence="2 3" key="2">
    <citation type="journal article" date="2017" name="Nature">
        <title>The Apostasia genome and the evolution of orchids.</title>
        <authorList>
            <person name="Zhang G.Q."/>
            <person name="Liu K.W."/>
            <person name="Li Z."/>
            <person name="Lohaus R."/>
            <person name="Hsiao Y.Y."/>
            <person name="Niu S.C."/>
            <person name="Wang J.Y."/>
            <person name="Lin Y.C."/>
            <person name="Xu Q."/>
            <person name="Chen L.J."/>
            <person name="Yoshida K."/>
            <person name="Fujiwara S."/>
            <person name="Wang Z.W."/>
            <person name="Zhang Y.Q."/>
            <person name="Mitsuda N."/>
            <person name="Wang M."/>
            <person name="Liu G.H."/>
            <person name="Pecoraro L."/>
            <person name="Huang H.X."/>
            <person name="Xiao X.J."/>
            <person name="Lin M."/>
            <person name="Wu X.Y."/>
            <person name="Wu W.L."/>
            <person name="Chen Y.Y."/>
            <person name="Chang S.B."/>
            <person name="Sakamoto S."/>
            <person name="Ohme-Takagi M."/>
            <person name="Yagi M."/>
            <person name="Zeng S.J."/>
            <person name="Shen C.Y."/>
            <person name="Yeh C.M."/>
            <person name="Luo Y.B."/>
            <person name="Tsai W.C."/>
            <person name="Van de Peer Y."/>
            <person name="Liu Z.J."/>
        </authorList>
    </citation>
    <scope>NUCLEOTIDE SEQUENCE [LARGE SCALE GENOMIC DNA]</scope>
    <source>
        <tissue evidence="2">The whole plant</tissue>
    </source>
</reference>
<keyword evidence="3" id="KW-1185">Reference proteome</keyword>
<feature type="transmembrane region" description="Helical" evidence="1">
    <location>
        <begin position="45"/>
        <end position="66"/>
    </location>
</feature>
<accession>A0A2I0W748</accession>
<keyword evidence="1" id="KW-0812">Transmembrane</keyword>
<protein>
    <submittedName>
        <fullName evidence="2">Uncharacterized protein</fullName>
    </submittedName>
</protein>
<organism evidence="2 3">
    <name type="scientific">Dendrobium catenatum</name>
    <dbReference type="NCBI Taxonomy" id="906689"/>
    <lineage>
        <taxon>Eukaryota</taxon>
        <taxon>Viridiplantae</taxon>
        <taxon>Streptophyta</taxon>
        <taxon>Embryophyta</taxon>
        <taxon>Tracheophyta</taxon>
        <taxon>Spermatophyta</taxon>
        <taxon>Magnoliopsida</taxon>
        <taxon>Liliopsida</taxon>
        <taxon>Asparagales</taxon>
        <taxon>Orchidaceae</taxon>
        <taxon>Epidendroideae</taxon>
        <taxon>Malaxideae</taxon>
        <taxon>Dendrobiinae</taxon>
        <taxon>Dendrobium</taxon>
    </lineage>
</organism>
<proteinExistence type="predicted"/>
<gene>
    <name evidence="2" type="ORF">MA16_Dca004324</name>
</gene>
<evidence type="ECO:0000313" key="2">
    <source>
        <dbReference type="EMBL" id="PKU71482.1"/>
    </source>
</evidence>
<evidence type="ECO:0000256" key="1">
    <source>
        <dbReference type="SAM" id="Phobius"/>
    </source>
</evidence>
<sequence length="67" mass="6775">MGPVGSPLPARLHTRSCGLALLPSRACIVALALTASPLPARVPTFPCSLALTLGLALTITLTLALIT</sequence>